<reference evidence="2" key="1">
    <citation type="journal article" date="2015" name="Proc. Natl. Acad. Sci. U.S.A.">
        <title>Genome sequencing of adzuki bean (Vigna angularis) provides insight into high starch and low fat accumulation and domestication.</title>
        <authorList>
            <person name="Yang K."/>
            <person name="Tian Z."/>
            <person name="Chen C."/>
            <person name="Luo L."/>
            <person name="Zhao B."/>
            <person name="Wang Z."/>
            <person name="Yu L."/>
            <person name="Li Y."/>
            <person name="Sun Y."/>
            <person name="Li W."/>
            <person name="Chen Y."/>
            <person name="Li Y."/>
            <person name="Zhang Y."/>
            <person name="Ai D."/>
            <person name="Zhao J."/>
            <person name="Shang C."/>
            <person name="Ma Y."/>
            <person name="Wu B."/>
            <person name="Wang M."/>
            <person name="Gao L."/>
            <person name="Sun D."/>
            <person name="Zhang P."/>
            <person name="Guo F."/>
            <person name="Wang W."/>
            <person name="Li Y."/>
            <person name="Wang J."/>
            <person name="Varshney R.K."/>
            <person name="Wang J."/>
            <person name="Ling H.Q."/>
            <person name="Wan P."/>
        </authorList>
    </citation>
    <scope>NUCLEOTIDE SEQUENCE</scope>
    <source>
        <strain evidence="2">cv. Jingnong 6</strain>
    </source>
</reference>
<proteinExistence type="predicted"/>
<organism evidence="1 2">
    <name type="scientific">Phaseolus angularis</name>
    <name type="common">Azuki bean</name>
    <name type="synonym">Vigna angularis</name>
    <dbReference type="NCBI Taxonomy" id="3914"/>
    <lineage>
        <taxon>Eukaryota</taxon>
        <taxon>Viridiplantae</taxon>
        <taxon>Streptophyta</taxon>
        <taxon>Embryophyta</taxon>
        <taxon>Tracheophyta</taxon>
        <taxon>Spermatophyta</taxon>
        <taxon>Magnoliopsida</taxon>
        <taxon>eudicotyledons</taxon>
        <taxon>Gunneridae</taxon>
        <taxon>Pentapetalae</taxon>
        <taxon>rosids</taxon>
        <taxon>fabids</taxon>
        <taxon>Fabales</taxon>
        <taxon>Fabaceae</taxon>
        <taxon>Papilionoideae</taxon>
        <taxon>50 kb inversion clade</taxon>
        <taxon>NPAAA clade</taxon>
        <taxon>indigoferoid/millettioid clade</taxon>
        <taxon>Phaseoleae</taxon>
        <taxon>Vigna</taxon>
    </lineage>
</organism>
<protein>
    <submittedName>
        <fullName evidence="1">Uncharacterized protein</fullName>
    </submittedName>
</protein>
<gene>
    <name evidence="1" type="ORF">LR48_Vigan01g061800</name>
</gene>
<dbReference type="Gramene" id="KOM31063">
    <property type="protein sequence ID" value="KOM31063"/>
    <property type="gene ID" value="LR48_Vigan01g061800"/>
</dbReference>
<sequence length="106" mass="11821">MKARRSNIPITLTRTVGKGENQYSSKSFDLSTRVSIRPFGLRCSAIRSQVLSHMASTARPFSLTGTWSFDLTSIRPYKYSVTRPHKCSAIRPHKCSVTLSGEGSLR</sequence>
<evidence type="ECO:0000313" key="2">
    <source>
        <dbReference type="Proteomes" id="UP000053144"/>
    </source>
</evidence>
<dbReference type="Proteomes" id="UP000053144">
    <property type="component" value="Chromosome 1"/>
</dbReference>
<accession>A0A0L9TKE4</accession>
<dbReference type="EMBL" id="CM003371">
    <property type="protein sequence ID" value="KOM31063.1"/>
    <property type="molecule type" value="Genomic_DNA"/>
</dbReference>
<evidence type="ECO:0000313" key="1">
    <source>
        <dbReference type="EMBL" id="KOM31063.1"/>
    </source>
</evidence>
<name>A0A0L9TKE4_PHAAN</name>
<dbReference type="AlphaFoldDB" id="A0A0L9TKE4"/>